<feature type="compositionally biased region" description="Basic residues" evidence="1">
    <location>
        <begin position="168"/>
        <end position="181"/>
    </location>
</feature>
<proteinExistence type="predicted"/>
<feature type="compositionally biased region" description="Basic and acidic residues" evidence="1">
    <location>
        <begin position="129"/>
        <end position="161"/>
    </location>
</feature>
<accession>A0A7S1F1P1</accession>
<feature type="compositionally biased region" description="Low complexity" evidence="1">
    <location>
        <begin position="239"/>
        <end position="248"/>
    </location>
</feature>
<feature type="region of interest" description="Disordered" evidence="1">
    <location>
        <begin position="232"/>
        <end position="261"/>
    </location>
</feature>
<protein>
    <submittedName>
        <fullName evidence="2">Uncharacterized protein</fullName>
    </submittedName>
</protein>
<sequence length="287" mass="31594">MVLDEALSFAEGAKRRNSVPLAACTGAEMRHQVAWDYPLSRSDAAHRLALHGEYMFRAARSQSQDAEVASEAARELAAEHEVLCAKLAELQTRLSETCEDAAGSRRQVDWLRRVLEATVGLREAAVLSQKEREKDQQAEGKKQESSSDEAKKKAQAAEKHAAQAHRQTLLRRARRRQCRLRRAAEDAANSEEAPAAPKHQASGHVEAKFKSTLSFWSGCSATQIGVVLGASGTGGQAAPQQTTPKQTPRNSGRNRMNRASPAAHRWGCFIDGRFSAAPQEYRDDRLR</sequence>
<organism evidence="2">
    <name type="scientific">Noctiluca scintillans</name>
    <name type="common">Sea sparkle</name>
    <name type="synonym">Red tide dinoflagellate</name>
    <dbReference type="NCBI Taxonomy" id="2966"/>
    <lineage>
        <taxon>Eukaryota</taxon>
        <taxon>Sar</taxon>
        <taxon>Alveolata</taxon>
        <taxon>Dinophyceae</taxon>
        <taxon>Noctilucales</taxon>
        <taxon>Noctilucaceae</taxon>
        <taxon>Noctiluca</taxon>
    </lineage>
</organism>
<feature type="region of interest" description="Disordered" evidence="1">
    <location>
        <begin position="127"/>
        <end position="203"/>
    </location>
</feature>
<name>A0A7S1F1P1_NOCSC</name>
<evidence type="ECO:0000313" key="2">
    <source>
        <dbReference type="EMBL" id="CAD8838902.1"/>
    </source>
</evidence>
<gene>
    <name evidence="2" type="ORF">NSCI0253_LOCUS13250</name>
</gene>
<reference evidence="2" key="1">
    <citation type="submission" date="2021-01" db="EMBL/GenBank/DDBJ databases">
        <authorList>
            <person name="Corre E."/>
            <person name="Pelletier E."/>
            <person name="Niang G."/>
            <person name="Scheremetjew M."/>
            <person name="Finn R."/>
            <person name="Kale V."/>
            <person name="Holt S."/>
            <person name="Cochrane G."/>
            <person name="Meng A."/>
            <person name="Brown T."/>
            <person name="Cohen L."/>
        </authorList>
    </citation>
    <scope>NUCLEOTIDE SEQUENCE</scope>
</reference>
<dbReference type="AlphaFoldDB" id="A0A7S1F1P1"/>
<dbReference type="EMBL" id="HBFQ01018917">
    <property type="protein sequence ID" value="CAD8838902.1"/>
    <property type="molecule type" value="Transcribed_RNA"/>
</dbReference>
<evidence type="ECO:0000256" key="1">
    <source>
        <dbReference type="SAM" id="MobiDB-lite"/>
    </source>
</evidence>